<dbReference type="Proteomes" id="UP000198942">
    <property type="component" value="Unassembled WGS sequence"/>
</dbReference>
<dbReference type="InterPro" id="IPR023296">
    <property type="entry name" value="Glyco_hydro_beta-prop_sf"/>
</dbReference>
<evidence type="ECO:0000256" key="1">
    <source>
        <dbReference type="SAM" id="SignalP"/>
    </source>
</evidence>
<feature type="chain" id="PRO_5011783523" description="Glycosyl hydrolases family 43" evidence="1">
    <location>
        <begin position="26"/>
        <end position="342"/>
    </location>
</feature>
<name>A0A1H8LQA0_9SPHI</name>
<proteinExistence type="predicted"/>
<feature type="signal peptide" evidence="1">
    <location>
        <begin position="1"/>
        <end position="25"/>
    </location>
</feature>
<protein>
    <recommendedName>
        <fullName evidence="4">Glycosyl hydrolases family 43</fullName>
    </recommendedName>
</protein>
<gene>
    <name evidence="2" type="ORF">SAMN05192574_105201</name>
</gene>
<reference evidence="3" key="1">
    <citation type="submission" date="2016-10" db="EMBL/GenBank/DDBJ databases">
        <authorList>
            <person name="Varghese N."/>
            <person name="Submissions S."/>
        </authorList>
    </citation>
    <scope>NUCLEOTIDE SEQUENCE [LARGE SCALE GENOMIC DNA]</scope>
    <source>
        <strain evidence="3">Gh-48</strain>
    </source>
</reference>
<dbReference type="RefSeq" id="WP_208864744.1">
    <property type="nucleotide sequence ID" value="NZ_FOCL01000005.1"/>
</dbReference>
<keyword evidence="1" id="KW-0732">Signal</keyword>
<keyword evidence="3" id="KW-1185">Reference proteome</keyword>
<sequence>MNYQNFHRIFLALFLIAVLHEIAPAQQLSVAKHAPKPLYRDPVYDGAADPAVIWNRRERKWFMFYTNRRAKDTAIGGVAWVHGTRIGIAESVDRGATWTYRDTANIGYRPDSGYTFWAPEIINFRGLYHMFLTYVPGVFNDWNHPRLIIHLTSKNLLNWKYDATLKLVNDRVIDPCVIRLPDGKWRIWYNNESDHKSIYFADSPDLFHWTAVGKAVSDEPGEGPKVFKWKSKYWLITDIWKGLAVYNSDDLVNWVRQKNNLLGIPGKGKDDGVIGGHCDVVVSANNKAYLFYFTHPGRRKDLAQNSIYERQRSSIQVTELFENNGGLTCDRNSSPLINLIAR</sequence>
<dbReference type="InterPro" id="IPR050727">
    <property type="entry name" value="GH43_arabinanases"/>
</dbReference>
<dbReference type="EMBL" id="FOCL01000005">
    <property type="protein sequence ID" value="SEO07295.1"/>
    <property type="molecule type" value="Genomic_DNA"/>
</dbReference>
<evidence type="ECO:0000313" key="3">
    <source>
        <dbReference type="Proteomes" id="UP000198942"/>
    </source>
</evidence>
<dbReference type="SUPFAM" id="SSF75005">
    <property type="entry name" value="Arabinanase/levansucrase/invertase"/>
    <property type="match status" value="1"/>
</dbReference>
<dbReference type="PANTHER" id="PTHR43301">
    <property type="entry name" value="ARABINAN ENDO-1,5-ALPHA-L-ARABINOSIDASE"/>
    <property type="match status" value="1"/>
</dbReference>
<dbReference type="STRING" id="551995.SAMN05192574_105201"/>
<dbReference type="PANTHER" id="PTHR43301:SF3">
    <property type="entry name" value="ARABINAN ENDO-1,5-ALPHA-L-ARABINOSIDASE A-RELATED"/>
    <property type="match status" value="1"/>
</dbReference>
<accession>A0A1H8LQA0</accession>
<dbReference type="CDD" id="cd08984">
    <property type="entry name" value="GH43-like"/>
    <property type="match status" value="1"/>
</dbReference>
<evidence type="ECO:0000313" key="2">
    <source>
        <dbReference type="EMBL" id="SEO07295.1"/>
    </source>
</evidence>
<dbReference type="Gene3D" id="2.115.10.20">
    <property type="entry name" value="Glycosyl hydrolase domain, family 43"/>
    <property type="match status" value="2"/>
</dbReference>
<dbReference type="AlphaFoldDB" id="A0A1H8LQA0"/>
<evidence type="ECO:0008006" key="4">
    <source>
        <dbReference type="Google" id="ProtNLM"/>
    </source>
</evidence>
<organism evidence="2 3">
    <name type="scientific">Mucilaginibacter gossypiicola</name>
    <dbReference type="NCBI Taxonomy" id="551995"/>
    <lineage>
        <taxon>Bacteria</taxon>
        <taxon>Pseudomonadati</taxon>
        <taxon>Bacteroidota</taxon>
        <taxon>Sphingobacteriia</taxon>
        <taxon>Sphingobacteriales</taxon>
        <taxon>Sphingobacteriaceae</taxon>
        <taxon>Mucilaginibacter</taxon>
    </lineage>
</organism>